<evidence type="ECO:0000313" key="16">
    <source>
        <dbReference type="Proteomes" id="UP000314983"/>
    </source>
</evidence>
<dbReference type="InterPro" id="IPR055170">
    <property type="entry name" value="GFO_IDH_MocA-like_dom"/>
</dbReference>
<dbReference type="InterPro" id="IPR050984">
    <property type="entry name" value="Gfo/Idh/MocA_domain"/>
</dbReference>
<dbReference type="EC" id="1.3.1.20" evidence="5"/>
<evidence type="ECO:0000256" key="7">
    <source>
        <dbReference type="ARBA" id="ARBA00040603"/>
    </source>
</evidence>
<name>A0A4W4G947_ELEEL</name>
<evidence type="ECO:0000256" key="11">
    <source>
        <dbReference type="ARBA" id="ARBA00047423"/>
    </source>
</evidence>
<dbReference type="Gene3D" id="3.30.360.10">
    <property type="entry name" value="Dihydrodipicolinate Reductase, domain 2"/>
    <property type="match status" value="1"/>
</dbReference>
<evidence type="ECO:0000256" key="9">
    <source>
        <dbReference type="ARBA" id="ARBA00042988"/>
    </source>
</evidence>
<dbReference type="STRING" id="8005.ENSEEEP00000034065"/>
<dbReference type="OMA" id="AHETGKY"/>
<dbReference type="Gene3D" id="3.40.50.720">
    <property type="entry name" value="NAD(P)-binding Rossmann-like Domain"/>
    <property type="match status" value="1"/>
</dbReference>
<protein>
    <recommendedName>
        <fullName evidence="7">Trans-1,2-dihydrobenzene-1,2-diol dehydrogenase</fullName>
        <ecNumber evidence="6">1.1.1.179</ecNumber>
        <ecNumber evidence="5">1.3.1.20</ecNumber>
    </recommendedName>
    <alternativeName>
        <fullName evidence="10">D-xylose 1-dehydrogenase</fullName>
    </alternativeName>
    <alternativeName>
        <fullName evidence="9">D-xylose-NADP dehydrogenase</fullName>
    </alternativeName>
    <alternativeName>
        <fullName evidence="8">Dimeric dihydrodiol dehydrogenase</fullName>
    </alternativeName>
</protein>
<evidence type="ECO:0000256" key="4">
    <source>
        <dbReference type="ARBA" id="ARBA00023002"/>
    </source>
</evidence>
<organism evidence="15 16">
    <name type="scientific">Electrophorus electricus</name>
    <name type="common">Electric eel</name>
    <name type="synonym">Gymnotus electricus</name>
    <dbReference type="NCBI Taxonomy" id="8005"/>
    <lineage>
        <taxon>Eukaryota</taxon>
        <taxon>Metazoa</taxon>
        <taxon>Chordata</taxon>
        <taxon>Craniata</taxon>
        <taxon>Vertebrata</taxon>
        <taxon>Euteleostomi</taxon>
        <taxon>Actinopterygii</taxon>
        <taxon>Neopterygii</taxon>
        <taxon>Teleostei</taxon>
        <taxon>Ostariophysi</taxon>
        <taxon>Gymnotiformes</taxon>
        <taxon>Gymnotoidei</taxon>
        <taxon>Gymnotidae</taxon>
        <taxon>Electrophorus</taxon>
    </lineage>
</organism>
<dbReference type="PANTHER" id="PTHR22604:SF105">
    <property type="entry name" value="TRANS-1,2-DIHYDROBENZENE-1,2-DIOL DEHYDROGENASE"/>
    <property type="match status" value="1"/>
</dbReference>
<comment type="similarity">
    <text evidence="1">Belongs to the Gfo/Idh/MocA family.</text>
</comment>
<evidence type="ECO:0000256" key="3">
    <source>
        <dbReference type="ARBA" id="ARBA00022857"/>
    </source>
</evidence>
<reference evidence="16" key="2">
    <citation type="journal article" date="2017" name="Sci. Adv.">
        <title>A tail of two voltages: Proteomic comparison of the three electric organs of the electric eel.</title>
        <authorList>
            <person name="Traeger L.L."/>
            <person name="Sabat G."/>
            <person name="Barrett-Wilt G.A."/>
            <person name="Wells G.B."/>
            <person name="Sussman M.R."/>
        </authorList>
    </citation>
    <scope>NUCLEOTIDE SEQUENCE [LARGE SCALE GENOMIC DNA]</scope>
</reference>
<reference evidence="15" key="3">
    <citation type="submission" date="2020-05" db="EMBL/GenBank/DDBJ databases">
        <title>Electrophorus electricus (electric eel) genome, fEleEle1, primary haplotype.</title>
        <authorList>
            <person name="Myers G."/>
            <person name="Meyer A."/>
            <person name="Fedrigo O."/>
            <person name="Formenti G."/>
            <person name="Rhie A."/>
            <person name="Tracey A."/>
            <person name="Sims Y."/>
            <person name="Jarvis E.D."/>
        </authorList>
    </citation>
    <scope>NUCLEOTIDE SEQUENCE [LARGE SCALE GENOMIC DNA]</scope>
</reference>
<feature type="domain" description="GFO/IDH/MocA-like oxidoreductase" evidence="14">
    <location>
        <begin position="135"/>
        <end position="248"/>
    </location>
</feature>
<feature type="domain" description="Gfo/Idh/MocA-like oxidoreductase N-terminal" evidence="13">
    <location>
        <begin position="5"/>
        <end position="122"/>
    </location>
</feature>
<dbReference type="Proteomes" id="UP000314983">
    <property type="component" value="Chromosome 4"/>
</dbReference>
<reference evidence="15" key="4">
    <citation type="submission" date="2025-08" db="UniProtKB">
        <authorList>
            <consortium name="Ensembl"/>
        </authorList>
    </citation>
    <scope>IDENTIFICATION</scope>
</reference>
<dbReference type="Pfam" id="PF01408">
    <property type="entry name" value="GFO_IDH_MocA"/>
    <property type="match status" value="1"/>
</dbReference>
<proteinExistence type="inferred from homology"/>
<evidence type="ECO:0000256" key="8">
    <source>
        <dbReference type="ARBA" id="ARBA00042926"/>
    </source>
</evidence>
<evidence type="ECO:0000313" key="15">
    <source>
        <dbReference type="Ensembl" id="ENSEEEP00000034065.2"/>
    </source>
</evidence>
<dbReference type="SUPFAM" id="SSF55347">
    <property type="entry name" value="Glyceraldehyde-3-phosphate dehydrogenase-like, C-terminal domain"/>
    <property type="match status" value="1"/>
</dbReference>
<dbReference type="EC" id="1.1.1.179" evidence="6"/>
<keyword evidence="16" id="KW-1185">Reference proteome</keyword>
<evidence type="ECO:0000259" key="13">
    <source>
        <dbReference type="Pfam" id="PF01408"/>
    </source>
</evidence>
<evidence type="ECO:0000259" key="14">
    <source>
        <dbReference type="Pfam" id="PF22725"/>
    </source>
</evidence>
<keyword evidence="3" id="KW-0521">NADP</keyword>
<dbReference type="Pfam" id="PF22725">
    <property type="entry name" value="GFO_IDH_MocA_C3"/>
    <property type="match status" value="1"/>
</dbReference>
<sequence>IMVISWGICSAGKISHDFTVALKTLPPEDHQVVAVAARNLKRAEEFAQKHSIPRVYGSYDELAKDPEIDVVYVGTIHPHHLPVGVLLMNAKKNILCEKPLAMNLREVQELVAVAKMNDVFLMEAMWTRFFPASLEISRLLALNTIGEVKMVRAEFGVPLLNTPRSVEKELGGGALLDIGIYCLQFVLMVYDGEKPECVQASGVCLDTGVDESMVITLKFSQGRLAVCICTVAAELPNDAIINGTKGTISVPAHMWCPTSLIVNGKETQYPVPEPYLPLNFVNSTGMRYEAEEVRQCLLQDLKESSRMSHAHSALLAEIMDEARRQVGVVYTQDHQ</sequence>
<dbReference type="GO" id="GO:0047115">
    <property type="term" value="F:trans-1,2-dihydrobenzene-1,2-diol dehydrogenase activity"/>
    <property type="evidence" value="ECO:0007669"/>
    <property type="project" value="UniProtKB-EC"/>
</dbReference>
<evidence type="ECO:0000256" key="12">
    <source>
        <dbReference type="ARBA" id="ARBA00049233"/>
    </source>
</evidence>
<comment type="subunit">
    <text evidence="2">Homodimer.</text>
</comment>
<dbReference type="InterPro" id="IPR000683">
    <property type="entry name" value="Gfo/Idh/MocA-like_OxRdtase_N"/>
</dbReference>
<comment type="catalytic activity">
    <reaction evidence="11">
        <text>(1R,2R)-1,2-dihydrobenzene-1,2-diol + NADP(+) = catechol + NADPH + H(+)</text>
        <dbReference type="Rhea" id="RHEA:16729"/>
        <dbReference type="ChEBI" id="CHEBI:10702"/>
        <dbReference type="ChEBI" id="CHEBI:15378"/>
        <dbReference type="ChEBI" id="CHEBI:18135"/>
        <dbReference type="ChEBI" id="CHEBI:57783"/>
        <dbReference type="ChEBI" id="CHEBI:58349"/>
        <dbReference type="EC" id="1.3.1.20"/>
    </reaction>
</comment>
<evidence type="ECO:0000256" key="10">
    <source>
        <dbReference type="ARBA" id="ARBA00043025"/>
    </source>
</evidence>
<dbReference type="AlphaFoldDB" id="A0A4W4G947"/>
<reference evidence="16" key="1">
    <citation type="journal article" date="2014" name="Science">
        <title>Nonhuman genetics. Genomic basis for the convergent evolution of electric organs.</title>
        <authorList>
            <person name="Gallant J.R."/>
            <person name="Traeger L.L."/>
            <person name="Volkening J.D."/>
            <person name="Moffett H."/>
            <person name="Chen P.H."/>
            <person name="Novina C.D."/>
            <person name="Phillips G.N.Jr."/>
            <person name="Anand R."/>
            <person name="Wells G.B."/>
            <person name="Pinch M."/>
            <person name="Guth R."/>
            <person name="Unguez G.A."/>
            <person name="Albert J.S."/>
            <person name="Zakon H.H."/>
            <person name="Samanta M.P."/>
            <person name="Sussman M.R."/>
        </authorList>
    </citation>
    <scope>NUCLEOTIDE SEQUENCE [LARGE SCALE GENOMIC DNA]</scope>
</reference>
<dbReference type="InterPro" id="IPR036291">
    <property type="entry name" value="NAD(P)-bd_dom_sf"/>
</dbReference>
<evidence type="ECO:0000256" key="2">
    <source>
        <dbReference type="ARBA" id="ARBA00011738"/>
    </source>
</evidence>
<dbReference type="Ensembl" id="ENSEEET00000034465.2">
    <property type="protein sequence ID" value="ENSEEEP00000034065.2"/>
    <property type="gene ID" value="ENSEEEG00000016225.2"/>
</dbReference>
<gene>
    <name evidence="15" type="primary">DHDH</name>
</gene>
<dbReference type="GO" id="GO:0000166">
    <property type="term" value="F:nucleotide binding"/>
    <property type="evidence" value="ECO:0007669"/>
    <property type="project" value="InterPro"/>
</dbReference>
<dbReference type="FunFam" id="3.40.50.720:FF:000269">
    <property type="entry name" value="Trans-1,2-dihydrobenzene-1,2-diol dehydrogenase"/>
    <property type="match status" value="1"/>
</dbReference>
<evidence type="ECO:0000256" key="1">
    <source>
        <dbReference type="ARBA" id="ARBA00010928"/>
    </source>
</evidence>
<reference evidence="15" key="5">
    <citation type="submission" date="2025-09" db="UniProtKB">
        <authorList>
            <consortium name="Ensembl"/>
        </authorList>
    </citation>
    <scope>IDENTIFICATION</scope>
</reference>
<dbReference type="GO" id="GO:0047837">
    <property type="term" value="F:D-xylose 1-dehydrogenase (NADP+) activity"/>
    <property type="evidence" value="ECO:0007669"/>
    <property type="project" value="UniProtKB-EC"/>
</dbReference>
<comment type="catalytic activity">
    <reaction evidence="12">
        <text>D-xylose + NADP(+) = D-xylono-1,5-lactone + NADPH + H(+)</text>
        <dbReference type="Rhea" id="RHEA:22000"/>
        <dbReference type="ChEBI" id="CHEBI:15378"/>
        <dbReference type="ChEBI" id="CHEBI:15867"/>
        <dbReference type="ChEBI" id="CHEBI:53455"/>
        <dbReference type="ChEBI" id="CHEBI:57783"/>
        <dbReference type="ChEBI" id="CHEBI:58349"/>
        <dbReference type="EC" id="1.1.1.179"/>
    </reaction>
</comment>
<evidence type="ECO:0000256" key="6">
    <source>
        <dbReference type="ARBA" id="ARBA00038984"/>
    </source>
</evidence>
<evidence type="ECO:0000256" key="5">
    <source>
        <dbReference type="ARBA" id="ARBA00038853"/>
    </source>
</evidence>
<dbReference type="SUPFAM" id="SSF51735">
    <property type="entry name" value="NAD(P)-binding Rossmann-fold domains"/>
    <property type="match status" value="1"/>
</dbReference>
<dbReference type="GeneTree" id="ENSGT00390000007946"/>
<keyword evidence="4" id="KW-0560">Oxidoreductase</keyword>
<dbReference type="PANTHER" id="PTHR22604">
    <property type="entry name" value="OXIDOREDUCTASES"/>
    <property type="match status" value="1"/>
</dbReference>
<accession>A0A4W4G947</accession>